<organism evidence="5 6">
    <name type="scientific">Massilia consociata</name>
    <dbReference type="NCBI Taxonomy" id="760117"/>
    <lineage>
        <taxon>Bacteria</taxon>
        <taxon>Pseudomonadati</taxon>
        <taxon>Pseudomonadota</taxon>
        <taxon>Betaproteobacteria</taxon>
        <taxon>Burkholderiales</taxon>
        <taxon>Oxalobacteraceae</taxon>
        <taxon>Telluria group</taxon>
        <taxon>Massilia</taxon>
    </lineage>
</organism>
<keyword evidence="3" id="KW-0472">Membrane</keyword>
<keyword evidence="3" id="KW-0812">Transmembrane</keyword>
<dbReference type="Pfam" id="PF00106">
    <property type="entry name" value="adh_short"/>
    <property type="match status" value="1"/>
</dbReference>
<dbReference type="PANTHER" id="PTHR44196:SF1">
    <property type="entry name" value="DEHYDROGENASE_REDUCTASE SDR FAMILY MEMBER 7B"/>
    <property type="match status" value="1"/>
</dbReference>
<dbReference type="InterPro" id="IPR057326">
    <property type="entry name" value="KR_dom"/>
</dbReference>
<comment type="similarity">
    <text evidence="1">Belongs to the short-chain dehydrogenases/reductases (SDR) family.</text>
</comment>
<dbReference type="RefSeq" id="WP_379681758.1">
    <property type="nucleotide sequence ID" value="NZ_JBHLWP010000029.1"/>
</dbReference>
<dbReference type="SUPFAM" id="SSF51735">
    <property type="entry name" value="NAD(P)-binding Rossmann-fold domains"/>
    <property type="match status" value="1"/>
</dbReference>
<evidence type="ECO:0000259" key="4">
    <source>
        <dbReference type="SMART" id="SM00822"/>
    </source>
</evidence>
<dbReference type="NCBIfam" id="NF005495">
    <property type="entry name" value="PRK07109.1"/>
    <property type="match status" value="1"/>
</dbReference>
<evidence type="ECO:0000256" key="1">
    <source>
        <dbReference type="ARBA" id="ARBA00006484"/>
    </source>
</evidence>
<dbReference type="EMBL" id="JBHLWP010000029">
    <property type="protein sequence ID" value="MFC0254514.1"/>
    <property type="molecule type" value="Genomic_DNA"/>
</dbReference>
<keyword evidence="2" id="KW-0560">Oxidoreductase</keyword>
<reference evidence="5 6" key="1">
    <citation type="submission" date="2024-09" db="EMBL/GenBank/DDBJ databases">
        <authorList>
            <person name="Sun Q."/>
            <person name="Mori K."/>
        </authorList>
    </citation>
    <scope>NUCLEOTIDE SEQUENCE [LARGE SCALE GENOMIC DNA]</scope>
    <source>
        <strain evidence="5 6">CCM 7792</strain>
    </source>
</reference>
<comment type="caution">
    <text evidence="5">The sequence shown here is derived from an EMBL/GenBank/DDBJ whole genome shotgun (WGS) entry which is preliminary data.</text>
</comment>
<evidence type="ECO:0000313" key="5">
    <source>
        <dbReference type="EMBL" id="MFC0254514.1"/>
    </source>
</evidence>
<proteinExistence type="inferred from homology"/>
<keyword evidence="3" id="KW-1133">Transmembrane helix</keyword>
<dbReference type="PROSITE" id="PS00061">
    <property type="entry name" value="ADH_SHORT"/>
    <property type="match status" value="1"/>
</dbReference>
<evidence type="ECO:0000256" key="2">
    <source>
        <dbReference type="ARBA" id="ARBA00023002"/>
    </source>
</evidence>
<evidence type="ECO:0000313" key="6">
    <source>
        <dbReference type="Proteomes" id="UP001589773"/>
    </source>
</evidence>
<gene>
    <name evidence="5" type="ORF">ACFFJK_21730</name>
</gene>
<dbReference type="SMART" id="SM00822">
    <property type="entry name" value="PKS_KR"/>
    <property type="match status" value="1"/>
</dbReference>
<dbReference type="PRINTS" id="PR00081">
    <property type="entry name" value="GDHRDH"/>
</dbReference>
<keyword evidence="6" id="KW-1185">Reference proteome</keyword>
<protein>
    <submittedName>
        <fullName evidence="5">SDR family oxidoreductase</fullName>
    </submittedName>
</protein>
<dbReference type="InterPro" id="IPR002347">
    <property type="entry name" value="SDR_fam"/>
</dbReference>
<dbReference type="PANTHER" id="PTHR44196">
    <property type="entry name" value="DEHYDROGENASE/REDUCTASE SDR FAMILY MEMBER 7B"/>
    <property type="match status" value="1"/>
</dbReference>
<accession>A0ABV6FLX3</accession>
<dbReference type="Gene3D" id="3.40.50.720">
    <property type="entry name" value="NAD(P)-binding Rossmann-like Domain"/>
    <property type="match status" value="1"/>
</dbReference>
<dbReference type="InterPro" id="IPR020904">
    <property type="entry name" value="Sc_DH/Rdtase_CS"/>
</dbReference>
<feature type="transmembrane region" description="Helical" evidence="3">
    <location>
        <begin position="310"/>
        <end position="327"/>
    </location>
</feature>
<sequence>MNGEIVVITGASAGVGRAAARAFAEAGAGWVVLLARDADRLQDTCAEIERCGARALAIALDVADAAAVEAAAERVERELGPIAVWVNNAMATIFAPVEDISPEEFARVTQVTYLGTVYGTMSALRRMRARNAGTIVQVGSALAYRAIPLQSAYCGAKHAVRGFTDSIRCELIHDKSAVRITMVQLPGVNTPQFEWCRTSRTHHPQPVGTVYQPEVAARAIVFAATHDRREVQVGLPSVMTILGSKVAPGLLDRMLAQRAYEQQFTAEPIPRDRPDNLFQPVPGGFGAHGCFGERAKNASPQLWTSMHRDVLVPALAVAGVSAFAWLMRRPRRRALPPRR</sequence>
<dbReference type="InterPro" id="IPR036291">
    <property type="entry name" value="NAD(P)-bd_dom_sf"/>
</dbReference>
<feature type="domain" description="Ketoreductase" evidence="4">
    <location>
        <begin position="4"/>
        <end position="186"/>
    </location>
</feature>
<evidence type="ECO:0000256" key="3">
    <source>
        <dbReference type="SAM" id="Phobius"/>
    </source>
</evidence>
<name>A0ABV6FLX3_9BURK</name>
<dbReference type="Proteomes" id="UP001589773">
    <property type="component" value="Unassembled WGS sequence"/>
</dbReference>